<evidence type="ECO:0000313" key="4">
    <source>
        <dbReference type="Proteomes" id="UP000619079"/>
    </source>
</evidence>
<dbReference type="Pfam" id="PF16917">
    <property type="entry name" value="BPL_LplA_LipB_2"/>
    <property type="match status" value="1"/>
</dbReference>
<dbReference type="InterPro" id="IPR045864">
    <property type="entry name" value="aa-tRNA-synth_II/BPL/LPL"/>
</dbReference>
<dbReference type="EMBL" id="JAELVR010000001">
    <property type="protein sequence ID" value="MBJ6370424.1"/>
    <property type="molecule type" value="Genomic_DNA"/>
</dbReference>
<dbReference type="AlphaFoldDB" id="A0A8J7J7X5"/>
<dbReference type="InterPro" id="IPR004143">
    <property type="entry name" value="BPL_LPL_catalytic"/>
</dbReference>
<evidence type="ECO:0000313" key="3">
    <source>
        <dbReference type="EMBL" id="MBJ6370424.1"/>
    </source>
</evidence>
<dbReference type="Proteomes" id="UP000619079">
    <property type="component" value="Unassembled WGS sequence"/>
</dbReference>
<keyword evidence="4" id="KW-1185">Reference proteome</keyword>
<comment type="caution">
    <text evidence="3">The sequence shown here is derived from an EMBL/GenBank/DDBJ whole genome shotgun (WGS) entry which is preliminary data.</text>
</comment>
<dbReference type="Gene3D" id="2.30.30.100">
    <property type="match status" value="1"/>
</dbReference>
<organism evidence="3 4">
    <name type="scientific">Sedimentitalea arenosa</name>
    <dbReference type="NCBI Taxonomy" id="2798803"/>
    <lineage>
        <taxon>Bacteria</taxon>
        <taxon>Pseudomonadati</taxon>
        <taxon>Pseudomonadota</taxon>
        <taxon>Alphaproteobacteria</taxon>
        <taxon>Rhodobacterales</taxon>
        <taxon>Paracoccaceae</taxon>
        <taxon>Sedimentitalea</taxon>
    </lineage>
</organism>
<dbReference type="Gene3D" id="3.30.930.10">
    <property type="entry name" value="Bira Bifunctional Protein, Domain 2"/>
    <property type="match status" value="1"/>
</dbReference>
<accession>A0A8J7J7X5</accession>
<name>A0A8J7J7X5_9RHOB</name>
<protein>
    <submittedName>
        <fullName evidence="3">DUF4444 domain-containing protein</fullName>
    </submittedName>
</protein>
<feature type="domain" description="BPL/LPL catalytic" evidence="2">
    <location>
        <begin position="7"/>
        <end position="187"/>
    </location>
</feature>
<dbReference type="Pfam" id="PF14563">
    <property type="entry name" value="DUF4444"/>
    <property type="match status" value="1"/>
</dbReference>
<proteinExistence type="predicted"/>
<dbReference type="SUPFAM" id="SSF55681">
    <property type="entry name" value="Class II aaRS and biotin synthetases"/>
    <property type="match status" value="1"/>
</dbReference>
<reference evidence="3" key="1">
    <citation type="submission" date="2020-12" db="EMBL/GenBank/DDBJ databases">
        <title>Sedimentitalea sp. nov., isolated from sand in Incheon.</title>
        <authorList>
            <person name="Kim W."/>
        </authorList>
    </citation>
    <scope>NUCLEOTIDE SEQUENCE</scope>
    <source>
        <strain evidence="3">CAU 1593</strain>
    </source>
</reference>
<dbReference type="InterPro" id="IPR028044">
    <property type="entry name" value="DUF4444"/>
</dbReference>
<feature type="domain" description="DUF4444" evidence="1">
    <location>
        <begin position="194"/>
        <end position="231"/>
    </location>
</feature>
<evidence type="ECO:0000259" key="1">
    <source>
        <dbReference type="Pfam" id="PF14563"/>
    </source>
</evidence>
<gene>
    <name evidence="3" type="ORF">JF290_02695</name>
</gene>
<sequence length="236" mass="25098">MSAAPTFPPLLTGVAVVPGEDPFEKACAMAALGCDGGTVVHDLRVDRMRMAAVFAPEVVLEQAMAMLPVCGIGFQNALGALAPPEVAVHLTWEGGIRVNGARCGRMRVTAAQDAPDAVPDWLVVGIEVPLIQTEADPGLTLDITALRDEGCAELDAVELLESWARHMLVWINRWEEDGNAPVHAEWMGLLTGVGAPVERGGHSGTFLGVDDRFGMLIRDSETTHLVPMSSLVGETR</sequence>
<dbReference type="RefSeq" id="WP_199023183.1">
    <property type="nucleotide sequence ID" value="NZ_JAELVR010000001.1"/>
</dbReference>
<evidence type="ECO:0000259" key="2">
    <source>
        <dbReference type="Pfam" id="PF16917"/>
    </source>
</evidence>